<dbReference type="SMART" id="SM00129">
    <property type="entry name" value="KISc"/>
    <property type="match status" value="1"/>
</dbReference>
<proteinExistence type="inferred from homology"/>
<dbReference type="InterPro" id="IPR001752">
    <property type="entry name" value="Kinesin_motor_dom"/>
</dbReference>
<feature type="domain" description="Kinesin motor" evidence="11">
    <location>
        <begin position="326"/>
        <end position="654"/>
    </location>
</feature>
<feature type="compositionally biased region" description="Polar residues" evidence="10">
    <location>
        <begin position="723"/>
        <end position="734"/>
    </location>
</feature>
<reference evidence="13" key="2">
    <citation type="journal article" date="2018" name="BMC Genomics">
        <title>A manually annotated Actinidia chinensis var. chinensis (kiwifruit) genome highlights the challenges associated with draft genomes and gene prediction in plants.</title>
        <authorList>
            <person name="Pilkington S.M."/>
            <person name="Crowhurst R."/>
            <person name="Hilario E."/>
            <person name="Nardozza S."/>
            <person name="Fraser L."/>
            <person name="Peng Y."/>
            <person name="Gunaseelan K."/>
            <person name="Simpson R."/>
            <person name="Tahir J."/>
            <person name="Deroles S.C."/>
            <person name="Templeton K."/>
            <person name="Luo Z."/>
            <person name="Davy M."/>
            <person name="Cheng C."/>
            <person name="McNeilage M."/>
            <person name="Scaglione D."/>
            <person name="Liu Y."/>
            <person name="Zhang Q."/>
            <person name="Datson P."/>
            <person name="De Silva N."/>
            <person name="Gardiner S.E."/>
            <person name="Bassett H."/>
            <person name="Chagne D."/>
            <person name="McCallum J."/>
            <person name="Dzierzon H."/>
            <person name="Deng C."/>
            <person name="Wang Y.Y."/>
            <person name="Barron L."/>
            <person name="Manako K."/>
            <person name="Bowen J."/>
            <person name="Foster T.M."/>
            <person name="Erridge Z.A."/>
            <person name="Tiffin H."/>
            <person name="Waite C.N."/>
            <person name="Davies K.M."/>
            <person name="Grierson E.P."/>
            <person name="Laing W.A."/>
            <person name="Kirk R."/>
            <person name="Chen X."/>
            <person name="Wood M."/>
            <person name="Montefiori M."/>
            <person name="Brummell D.A."/>
            <person name="Schwinn K.E."/>
            <person name="Catanach A."/>
            <person name="Fullerton C."/>
            <person name="Li D."/>
            <person name="Meiyalaghan S."/>
            <person name="Nieuwenhuizen N."/>
            <person name="Read N."/>
            <person name="Prakash R."/>
            <person name="Hunter D."/>
            <person name="Zhang H."/>
            <person name="McKenzie M."/>
            <person name="Knabel M."/>
            <person name="Harris A."/>
            <person name="Allan A.C."/>
            <person name="Gleave A."/>
            <person name="Chen A."/>
            <person name="Janssen B.J."/>
            <person name="Plunkett B."/>
            <person name="Ampomah-Dwamena C."/>
            <person name="Voogd C."/>
            <person name="Leif D."/>
            <person name="Lafferty D."/>
            <person name="Souleyre E.J.F."/>
            <person name="Varkonyi-Gasic E."/>
            <person name="Gambi F."/>
            <person name="Hanley J."/>
            <person name="Yao J.L."/>
            <person name="Cheung J."/>
            <person name="David K.M."/>
            <person name="Warren B."/>
            <person name="Marsh K."/>
            <person name="Snowden K.C."/>
            <person name="Lin-Wang K."/>
            <person name="Brian L."/>
            <person name="Martinez-Sanchez M."/>
            <person name="Wang M."/>
            <person name="Ileperuma N."/>
            <person name="Macnee N."/>
            <person name="Campin R."/>
            <person name="McAtee P."/>
            <person name="Drummond R.S.M."/>
            <person name="Espley R.V."/>
            <person name="Ireland H.S."/>
            <person name="Wu R."/>
            <person name="Atkinson R.G."/>
            <person name="Karunairetnam S."/>
            <person name="Bulley S."/>
            <person name="Chunkath S."/>
            <person name="Hanley Z."/>
            <person name="Storey R."/>
            <person name="Thrimawithana A.H."/>
            <person name="Thomson S."/>
            <person name="David C."/>
            <person name="Testolin R."/>
            <person name="Huang H."/>
            <person name="Hellens R.P."/>
            <person name="Schaffer R.J."/>
        </authorList>
    </citation>
    <scope>NUCLEOTIDE SEQUENCE [LARGE SCALE GENOMIC DNA]</scope>
    <source>
        <strain evidence="13">cv. Red5</strain>
    </source>
</reference>
<dbReference type="Gramene" id="PSS09399">
    <property type="protein sequence ID" value="PSS09399"/>
    <property type="gene ID" value="CEY00_Acc16422"/>
</dbReference>
<dbReference type="InterPro" id="IPR027640">
    <property type="entry name" value="Kinesin-like_fam"/>
</dbReference>
<feature type="compositionally biased region" description="Polar residues" evidence="10">
    <location>
        <begin position="879"/>
        <end position="888"/>
    </location>
</feature>
<evidence type="ECO:0000256" key="7">
    <source>
        <dbReference type="PROSITE-ProRule" id="PRU00283"/>
    </source>
</evidence>
<keyword evidence="6 7" id="KW-0505">Motor protein</keyword>
<evidence type="ECO:0000313" key="12">
    <source>
        <dbReference type="EMBL" id="PSS09399.1"/>
    </source>
</evidence>
<dbReference type="InterPro" id="IPR036961">
    <property type="entry name" value="Kinesin_motor_dom_sf"/>
</dbReference>
<comment type="caution">
    <text evidence="12">The sequence shown here is derived from an EMBL/GenBank/DDBJ whole genome shotgun (WGS) entry which is preliminary data.</text>
</comment>
<keyword evidence="3 7" id="KW-0547">Nucleotide-binding</keyword>
<comment type="similarity">
    <text evidence="1">Belongs to the TRAFAC class myosin-kinesin ATPase superfamily. Kinesin family. KIN-14 subfamily.</text>
</comment>
<dbReference type="AlphaFoldDB" id="A0A2R6QJ12"/>
<protein>
    <recommendedName>
        <fullName evidence="8">Kinesin-like protein</fullName>
    </recommendedName>
</protein>
<keyword evidence="5 9" id="KW-0175">Coiled coil</keyword>
<dbReference type="Gene3D" id="3.40.850.10">
    <property type="entry name" value="Kinesin motor domain"/>
    <property type="match status" value="1"/>
</dbReference>
<dbReference type="GO" id="GO:0005874">
    <property type="term" value="C:microtubule"/>
    <property type="evidence" value="ECO:0007669"/>
    <property type="project" value="UniProtKB-KW"/>
</dbReference>
<name>A0A2R6QJ12_ACTCC</name>
<gene>
    <name evidence="12" type="ORF">CEY00_Acc16422</name>
</gene>
<dbReference type="FunFam" id="3.40.850.10:FF:000044">
    <property type="entry name" value="p-loop containing nucleoside triphosphate hydrolases superfamily protein"/>
    <property type="match status" value="1"/>
</dbReference>
<dbReference type="GO" id="GO:0005524">
    <property type="term" value="F:ATP binding"/>
    <property type="evidence" value="ECO:0007669"/>
    <property type="project" value="UniProtKB-UniRule"/>
</dbReference>
<dbReference type="OMA" id="YRIMDES"/>
<dbReference type="Proteomes" id="UP000241394">
    <property type="component" value="Chromosome LG15"/>
</dbReference>
<feature type="binding site" evidence="7">
    <location>
        <begin position="410"/>
        <end position="417"/>
    </location>
    <ligand>
        <name>ATP</name>
        <dbReference type="ChEBI" id="CHEBI:30616"/>
    </ligand>
</feature>
<dbReference type="GO" id="GO:0007018">
    <property type="term" value="P:microtubule-based movement"/>
    <property type="evidence" value="ECO:0007669"/>
    <property type="project" value="InterPro"/>
</dbReference>
<keyword evidence="13" id="KW-1185">Reference proteome</keyword>
<dbReference type="PROSITE" id="PS00411">
    <property type="entry name" value="KINESIN_MOTOR_1"/>
    <property type="match status" value="1"/>
</dbReference>
<dbReference type="PANTHER" id="PTHR47972:SF14">
    <property type="entry name" value="KINESIN-LIKE PROTEIN KIN-14J"/>
    <property type="match status" value="1"/>
</dbReference>
<evidence type="ECO:0000256" key="1">
    <source>
        <dbReference type="ARBA" id="ARBA00010899"/>
    </source>
</evidence>
<dbReference type="SUPFAM" id="SSF52540">
    <property type="entry name" value="P-loop containing nucleoside triphosphate hydrolases"/>
    <property type="match status" value="1"/>
</dbReference>
<dbReference type="STRING" id="1590841.A0A2R6QJ12"/>
<dbReference type="PRINTS" id="PR00380">
    <property type="entry name" value="KINESINHEAVY"/>
</dbReference>
<dbReference type="GO" id="GO:0008017">
    <property type="term" value="F:microtubule binding"/>
    <property type="evidence" value="ECO:0007669"/>
    <property type="project" value="InterPro"/>
</dbReference>
<feature type="compositionally biased region" description="Low complexity" evidence="10">
    <location>
        <begin position="892"/>
        <end position="912"/>
    </location>
</feature>
<organism evidence="12 13">
    <name type="scientific">Actinidia chinensis var. chinensis</name>
    <name type="common">Chinese soft-hair kiwi</name>
    <dbReference type="NCBI Taxonomy" id="1590841"/>
    <lineage>
        <taxon>Eukaryota</taxon>
        <taxon>Viridiplantae</taxon>
        <taxon>Streptophyta</taxon>
        <taxon>Embryophyta</taxon>
        <taxon>Tracheophyta</taxon>
        <taxon>Spermatophyta</taxon>
        <taxon>Magnoliopsida</taxon>
        <taxon>eudicotyledons</taxon>
        <taxon>Gunneridae</taxon>
        <taxon>Pentapetalae</taxon>
        <taxon>asterids</taxon>
        <taxon>Ericales</taxon>
        <taxon>Actinidiaceae</taxon>
        <taxon>Actinidia</taxon>
    </lineage>
</organism>
<evidence type="ECO:0000256" key="9">
    <source>
        <dbReference type="SAM" id="Coils"/>
    </source>
</evidence>
<dbReference type="EMBL" id="NKQK01000015">
    <property type="protein sequence ID" value="PSS09399.1"/>
    <property type="molecule type" value="Genomic_DNA"/>
</dbReference>
<evidence type="ECO:0000256" key="5">
    <source>
        <dbReference type="ARBA" id="ARBA00023054"/>
    </source>
</evidence>
<evidence type="ECO:0000256" key="8">
    <source>
        <dbReference type="RuleBase" id="RU000394"/>
    </source>
</evidence>
<evidence type="ECO:0000256" key="3">
    <source>
        <dbReference type="ARBA" id="ARBA00022741"/>
    </source>
</evidence>
<accession>A0A2R6QJ12</accession>
<dbReference type="PROSITE" id="PS50067">
    <property type="entry name" value="KINESIN_MOTOR_2"/>
    <property type="match status" value="1"/>
</dbReference>
<dbReference type="GO" id="GO:0003777">
    <property type="term" value="F:microtubule motor activity"/>
    <property type="evidence" value="ECO:0007669"/>
    <property type="project" value="InterPro"/>
</dbReference>
<feature type="compositionally biased region" description="Basic and acidic residues" evidence="10">
    <location>
        <begin position="752"/>
        <end position="769"/>
    </location>
</feature>
<evidence type="ECO:0000256" key="10">
    <source>
        <dbReference type="SAM" id="MobiDB-lite"/>
    </source>
</evidence>
<evidence type="ECO:0000256" key="2">
    <source>
        <dbReference type="ARBA" id="ARBA00022701"/>
    </source>
</evidence>
<reference evidence="12 13" key="1">
    <citation type="submission" date="2017-07" db="EMBL/GenBank/DDBJ databases">
        <title>An improved, manually edited Actinidia chinensis var. chinensis (kiwifruit) genome highlights the challenges associated with draft genomes and gene prediction in plants.</title>
        <authorList>
            <person name="Pilkington S."/>
            <person name="Crowhurst R."/>
            <person name="Hilario E."/>
            <person name="Nardozza S."/>
            <person name="Fraser L."/>
            <person name="Peng Y."/>
            <person name="Gunaseelan K."/>
            <person name="Simpson R."/>
            <person name="Tahir J."/>
            <person name="Deroles S."/>
            <person name="Templeton K."/>
            <person name="Luo Z."/>
            <person name="Davy M."/>
            <person name="Cheng C."/>
            <person name="Mcneilage M."/>
            <person name="Scaglione D."/>
            <person name="Liu Y."/>
            <person name="Zhang Q."/>
            <person name="Datson P."/>
            <person name="De Silva N."/>
            <person name="Gardiner S."/>
            <person name="Bassett H."/>
            <person name="Chagne D."/>
            <person name="Mccallum J."/>
            <person name="Dzierzon H."/>
            <person name="Deng C."/>
            <person name="Wang Y.-Y."/>
            <person name="Barron N."/>
            <person name="Manako K."/>
            <person name="Bowen J."/>
            <person name="Foster T."/>
            <person name="Erridge Z."/>
            <person name="Tiffin H."/>
            <person name="Waite C."/>
            <person name="Davies K."/>
            <person name="Grierson E."/>
            <person name="Laing W."/>
            <person name="Kirk R."/>
            <person name="Chen X."/>
            <person name="Wood M."/>
            <person name="Montefiori M."/>
            <person name="Brummell D."/>
            <person name="Schwinn K."/>
            <person name="Catanach A."/>
            <person name="Fullerton C."/>
            <person name="Li D."/>
            <person name="Meiyalaghan S."/>
            <person name="Nieuwenhuizen N."/>
            <person name="Read N."/>
            <person name="Prakash R."/>
            <person name="Hunter D."/>
            <person name="Zhang H."/>
            <person name="Mckenzie M."/>
            <person name="Knabel M."/>
            <person name="Harris A."/>
            <person name="Allan A."/>
            <person name="Chen A."/>
            <person name="Janssen B."/>
            <person name="Plunkett B."/>
            <person name="Dwamena C."/>
            <person name="Voogd C."/>
            <person name="Leif D."/>
            <person name="Lafferty D."/>
            <person name="Souleyre E."/>
            <person name="Varkonyi-Gasic E."/>
            <person name="Gambi F."/>
            <person name="Hanley J."/>
            <person name="Yao J.-L."/>
            <person name="Cheung J."/>
            <person name="David K."/>
            <person name="Warren B."/>
            <person name="Marsh K."/>
            <person name="Snowden K."/>
            <person name="Lin-Wang K."/>
            <person name="Brian L."/>
            <person name="Martinez-Sanchez M."/>
            <person name="Wang M."/>
            <person name="Ileperuma N."/>
            <person name="Macnee N."/>
            <person name="Campin R."/>
            <person name="Mcatee P."/>
            <person name="Drummond R."/>
            <person name="Espley R."/>
            <person name="Ireland H."/>
            <person name="Wu R."/>
            <person name="Atkinson R."/>
            <person name="Karunairetnam S."/>
            <person name="Bulley S."/>
            <person name="Chunkath S."/>
            <person name="Hanley Z."/>
            <person name="Storey R."/>
            <person name="Thrimawithana A."/>
            <person name="Thomson S."/>
            <person name="David C."/>
            <person name="Testolin R."/>
        </authorList>
    </citation>
    <scope>NUCLEOTIDE SEQUENCE [LARGE SCALE GENOMIC DNA]</scope>
    <source>
        <strain evidence="13">cv. Red5</strain>
        <tissue evidence="12">Young leaf</tissue>
    </source>
</reference>
<keyword evidence="2 8" id="KW-0493">Microtubule</keyword>
<sequence>MNPHLEVYARENGQPNNLSEARNVVVVEEVSLWKLGGYANLPAAKISEMMKRQNFENSSIQSLFSAVNKVLDDSIERKNGEIPHCMAFLLKKVVQEIEERVSTQAESFRKQNNFCKVLEEKYQSKIKVLETLTIGTSEENEVVMNQLQQMKIEKTEIEEKKKVEEQDVVRLMKEKDHSDRQISALKQELEMAKSTYEKQCMQLETHAKETNLELEKKLMELEDLLTDSRNRVKELEVFSESKMLRWRKKELSYKRILDSQFRSLQELRMASKFIKREVLKTQRAYSEEFNHMGMKLKELMDAAKNYHTVLAENRKLYNEVQDLKGNIRVYCRIRPFLPGQNQNRTAIEYIGENGELDVVNPLKQGKDSHRLFKFSKVFSPAATQEEVFLDTQPLIRSVLDGYNVCIFAYGQTGSGKTYTMTGPNISSKEDWGVNYRALNDLFHLSQSRKNTIAYEVSVQMVEIYNERVRDLLSFDTSQKRLGIWNTSLPNGFAVPDASIHPVTSTADVLELMNIGLMNRAVGATALNERSSRSHSVLTVHIRGVDLETDAVLRGSLHLVDLAGSERVDRSEATGDRLREAQHINKSLSALGDVIFALAQKSPHVPYRNSKLTQVLQSSLGGQAKTLMFVQLNPDVESYFETISTLKFAERVSGVELGAARRNKEGRGLRELMDQVASLKDTMAKKDEEIGRLQLLKSSVNGERRNMSSPRYGSSSPRRHSVGAPQQSQTLSGGKSSRPAEKTISDMDNSSDYSDRHSEGGSQHSTDEFRHKEFFRQSRLAVVDGGPSLIENIESRLALVDGSQNIVEDIELLGIGDGDPEERLSDISDGGLSMGTETDGSMNSIVEFTLFPETAKPPIDSAKKPTVPAMPAKLPRPPQKQGQKGSSRLSLIKGSSKVSSSSKKTNVGSSSMSRPGKKWQ</sequence>
<feature type="region of interest" description="Disordered" evidence="10">
    <location>
        <begin position="694"/>
        <end position="769"/>
    </location>
</feature>
<evidence type="ECO:0000259" key="11">
    <source>
        <dbReference type="PROSITE" id="PS50067"/>
    </source>
</evidence>
<dbReference type="PANTHER" id="PTHR47972">
    <property type="entry name" value="KINESIN-LIKE PROTEIN KLP-3"/>
    <property type="match status" value="1"/>
</dbReference>
<dbReference type="FunCoup" id="A0A2R6QJ12">
    <property type="interactions" value="228"/>
</dbReference>
<keyword evidence="4 7" id="KW-0067">ATP-binding</keyword>
<feature type="region of interest" description="Disordered" evidence="10">
    <location>
        <begin position="854"/>
        <end position="919"/>
    </location>
</feature>
<evidence type="ECO:0000256" key="6">
    <source>
        <dbReference type="ARBA" id="ARBA00023175"/>
    </source>
</evidence>
<dbReference type="OrthoDB" id="3176171at2759"/>
<evidence type="ECO:0000256" key="4">
    <source>
        <dbReference type="ARBA" id="ARBA00022840"/>
    </source>
</evidence>
<evidence type="ECO:0000313" key="13">
    <source>
        <dbReference type="Proteomes" id="UP000241394"/>
    </source>
</evidence>
<feature type="coiled-coil region" evidence="9">
    <location>
        <begin position="140"/>
        <end position="231"/>
    </location>
</feature>
<dbReference type="Pfam" id="PF00225">
    <property type="entry name" value="Kinesin"/>
    <property type="match status" value="1"/>
</dbReference>
<dbReference type="Gene3D" id="1.20.5.170">
    <property type="match status" value="1"/>
</dbReference>
<dbReference type="InterPro" id="IPR027417">
    <property type="entry name" value="P-loop_NTPase"/>
</dbReference>
<dbReference type="InterPro" id="IPR019821">
    <property type="entry name" value="Kinesin_motor_CS"/>
</dbReference>
<dbReference type="InParanoid" id="A0A2R6QJ12"/>